<keyword evidence="2" id="KW-1185">Reference proteome</keyword>
<dbReference type="AlphaFoldDB" id="F6T1J0"/>
<protein>
    <submittedName>
        <fullName evidence="1">Uncharacterized protein</fullName>
    </submittedName>
</protein>
<reference evidence="1" key="2">
    <citation type="submission" date="2025-08" db="UniProtKB">
        <authorList>
            <consortium name="Ensembl"/>
        </authorList>
    </citation>
    <scope>IDENTIFICATION</scope>
</reference>
<evidence type="ECO:0000313" key="1">
    <source>
        <dbReference type="Ensembl" id="ENSCINP00000017596.3"/>
    </source>
</evidence>
<accession>F6T1J0</accession>
<organism evidence="1 2">
    <name type="scientific">Ciona intestinalis</name>
    <name type="common">Transparent sea squirt</name>
    <name type="synonym">Ascidia intestinalis</name>
    <dbReference type="NCBI Taxonomy" id="7719"/>
    <lineage>
        <taxon>Eukaryota</taxon>
        <taxon>Metazoa</taxon>
        <taxon>Chordata</taxon>
        <taxon>Tunicata</taxon>
        <taxon>Ascidiacea</taxon>
        <taxon>Phlebobranchia</taxon>
        <taxon>Cionidae</taxon>
        <taxon>Ciona</taxon>
    </lineage>
</organism>
<evidence type="ECO:0000313" key="2">
    <source>
        <dbReference type="Proteomes" id="UP000008144"/>
    </source>
</evidence>
<reference evidence="1" key="3">
    <citation type="submission" date="2025-09" db="UniProtKB">
        <authorList>
            <consortium name="Ensembl"/>
        </authorList>
    </citation>
    <scope>IDENTIFICATION</scope>
</reference>
<dbReference type="Proteomes" id="UP000008144">
    <property type="component" value="Unassembled WGS sequence"/>
</dbReference>
<name>F6T1J0_CIOIN</name>
<dbReference type="HOGENOM" id="CLU_2183017_0_0_1"/>
<dbReference type="Ensembl" id="ENSCINT00000017596.3">
    <property type="protein sequence ID" value="ENSCINP00000017596.3"/>
    <property type="gene ID" value="ENSCING00000024536.1"/>
</dbReference>
<proteinExistence type="predicted"/>
<reference evidence="2" key="1">
    <citation type="journal article" date="2002" name="Science">
        <title>The draft genome of Ciona intestinalis: insights into chordate and vertebrate origins.</title>
        <authorList>
            <person name="Dehal P."/>
            <person name="Satou Y."/>
            <person name="Campbell R.K."/>
            <person name="Chapman J."/>
            <person name="Degnan B."/>
            <person name="De Tomaso A."/>
            <person name="Davidson B."/>
            <person name="Di Gregorio A."/>
            <person name="Gelpke M."/>
            <person name="Goodstein D.M."/>
            <person name="Harafuji N."/>
            <person name="Hastings K.E."/>
            <person name="Ho I."/>
            <person name="Hotta K."/>
            <person name="Huang W."/>
            <person name="Kawashima T."/>
            <person name="Lemaire P."/>
            <person name="Martinez D."/>
            <person name="Meinertzhagen I.A."/>
            <person name="Necula S."/>
            <person name="Nonaka M."/>
            <person name="Putnam N."/>
            <person name="Rash S."/>
            <person name="Saiga H."/>
            <person name="Satake M."/>
            <person name="Terry A."/>
            <person name="Yamada L."/>
            <person name="Wang H.G."/>
            <person name="Awazu S."/>
            <person name="Azumi K."/>
            <person name="Boore J."/>
            <person name="Branno M."/>
            <person name="Chin-Bow S."/>
            <person name="DeSantis R."/>
            <person name="Doyle S."/>
            <person name="Francino P."/>
            <person name="Keys D.N."/>
            <person name="Haga S."/>
            <person name="Hayashi H."/>
            <person name="Hino K."/>
            <person name="Imai K.S."/>
            <person name="Inaba K."/>
            <person name="Kano S."/>
            <person name="Kobayashi K."/>
            <person name="Kobayashi M."/>
            <person name="Lee B.I."/>
            <person name="Makabe K.W."/>
            <person name="Manohar C."/>
            <person name="Matassi G."/>
            <person name="Medina M."/>
            <person name="Mochizuki Y."/>
            <person name="Mount S."/>
            <person name="Morishita T."/>
            <person name="Miura S."/>
            <person name="Nakayama A."/>
            <person name="Nishizaka S."/>
            <person name="Nomoto H."/>
            <person name="Ohta F."/>
            <person name="Oishi K."/>
            <person name="Rigoutsos I."/>
            <person name="Sano M."/>
            <person name="Sasaki A."/>
            <person name="Sasakura Y."/>
            <person name="Shoguchi E."/>
            <person name="Shin-i T."/>
            <person name="Spagnuolo A."/>
            <person name="Stainier D."/>
            <person name="Suzuki M.M."/>
            <person name="Tassy O."/>
            <person name="Takatori N."/>
            <person name="Tokuoka M."/>
            <person name="Yagi K."/>
            <person name="Yoshizaki F."/>
            <person name="Wada S."/>
            <person name="Zhang C."/>
            <person name="Hyatt P.D."/>
            <person name="Larimer F."/>
            <person name="Detter C."/>
            <person name="Doggett N."/>
            <person name="Glavina T."/>
            <person name="Hawkins T."/>
            <person name="Richardson P."/>
            <person name="Lucas S."/>
            <person name="Kohara Y."/>
            <person name="Levine M."/>
            <person name="Satoh N."/>
            <person name="Rokhsar D.S."/>
        </authorList>
    </citation>
    <scope>NUCLEOTIDE SEQUENCE [LARGE SCALE GENOMIC DNA]</scope>
</reference>
<sequence>MESFDIALIAKIIHDVTPPAVNQTTSSAPYVSRVSSLVHQTFNKVDGLLVGLVTFLLDNCHDGIMDVTCHVTGLTHKHRYAHASQSLPIGNLYSVLSSVARTFSSLHRD</sequence>
<dbReference type="InParanoid" id="F6T1J0"/>